<dbReference type="PATRIC" id="fig|701521.8.peg.918"/>
<keyword evidence="2" id="KW-1185">Reference proteome</keyword>
<dbReference type="KEGG" id="pce:PECL_970"/>
<protein>
    <submittedName>
        <fullName evidence="1">Uncharacterized protein</fullName>
    </submittedName>
</protein>
<dbReference type="STRING" id="701521.PECL_970"/>
<dbReference type="AlphaFoldDB" id="G8PDA4"/>
<name>G8PDA4_PEDCP</name>
<gene>
    <name evidence="1" type="ordered locus">PECL_970</name>
</gene>
<dbReference type="Proteomes" id="UP000005444">
    <property type="component" value="Chromosome"/>
</dbReference>
<organism evidence="1 2">
    <name type="scientific">Pediococcus claussenii (strain ATCC BAA-344 / DSM 14800 / JCM 18046 / KCTC 3811 / LMG 21948 / P06)</name>
    <dbReference type="NCBI Taxonomy" id="701521"/>
    <lineage>
        <taxon>Bacteria</taxon>
        <taxon>Bacillati</taxon>
        <taxon>Bacillota</taxon>
        <taxon>Bacilli</taxon>
        <taxon>Lactobacillales</taxon>
        <taxon>Lactobacillaceae</taxon>
        <taxon>Pediococcus</taxon>
    </lineage>
</organism>
<dbReference type="RefSeq" id="WP_014215436.1">
    <property type="nucleotide sequence ID" value="NC_016605.1"/>
</dbReference>
<dbReference type="EMBL" id="CP003137">
    <property type="protein sequence ID" value="AEV95239.1"/>
    <property type="molecule type" value="Genomic_DNA"/>
</dbReference>
<evidence type="ECO:0000313" key="2">
    <source>
        <dbReference type="Proteomes" id="UP000005444"/>
    </source>
</evidence>
<dbReference type="HOGENOM" id="CLU_158513_1_0_9"/>
<sequence length="101" mass="12381">MNKEEFSEYMDKNSNVRNIFAERALSYQQEKNQARQPAKRWRDGRVEREAEKMYDNVLNNIYEQIKRTVQNSTERNNWIQFIDENDLFDDLEQSMNEMSFE</sequence>
<evidence type="ECO:0000313" key="1">
    <source>
        <dbReference type="EMBL" id="AEV95239.1"/>
    </source>
</evidence>
<reference evidence="1 2" key="1">
    <citation type="journal article" date="2012" name="J. Bacteriol.">
        <title>Complete Genome Sequence of the Beer Spoilage Organism Pediococcus claussenii ATCC BAA-344T.</title>
        <authorList>
            <person name="Pittet V."/>
            <person name="Abegunde T."/>
            <person name="Marfleet T."/>
            <person name="Haakensen M."/>
            <person name="Morrow K."/>
            <person name="Jayaprakash T."/>
            <person name="Schroeder K."/>
            <person name="Trost B."/>
            <person name="Byrns S."/>
            <person name="Bergsveinson J."/>
            <person name="Kusalik A."/>
            <person name="Ziola B."/>
        </authorList>
    </citation>
    <scope>NUCLEOTIDE SEQUENCE [LARGE SCALE GENOMIC DNA]</scope>
    <source>
        <strain evidence="1 2">ATCC BAA-344</strain>
    </source>
</reference>
<proteinExistence type="predicted"/>
<dbReference type="eggNOG" id="ENOG5033DR7">
    <property type="taxonomic scope" value="Bacteria"/>
</dbReference>
<accession>G8PDA4</accession>